<keyword evidence="1" id="KW-0472">Membrane</keyword>
<gene>
    <name evidence="3" type="ORF">Q7514_01320</name>
</gene>
<name>A0ABU7L487_9NOCA</name>
<dbReference type="EMBL" id="JAUTXY010000001">
    <property type="protein sequence ID" value="MEE2056167.1"/>
    <property type="molecule type" value="Genomic_DNA"/>
</dbReference>
<keyword evidence="1" id="KW-1133">Transmembrane helix</keyword>
<keyword evidence="1" id="KW-0812">Transmembrane</keyword>
<organism evidence="3 4">
    <name type="scientific">Rhodococcus artemisiae</name>
    <dbReference type="NCBI Taxonomy" id="714159"/>
    <lineage>
        <taxon>Bacteria</taxon>
        <taxon>Bacillati</taxon>
        <taxon>Actinomycetota</taxon>
        <taxon>Actinomycetes</taxon>
        <taxon>Mycobacteriales</taxon>
        <taxon>Nocardiaceae</taxon>
        <taxon>Rhodococcus</taxon>
    </lineage>
</organism>
<evidence type="ECO:0000313" key="4">
    <source>
        <dbReference type="Proteomes" id="UP001336020"/>
    </source>
</evidence>
<feature type="transmembrane region" description="Helical" evidence="1">
    <location>
        <begin position="52"/>
        <end position="72"/>
    </location>
</feature>
<comment type="caution">
    <text evidence="3">The sequence shown here is derived from an EMBL/GenBank/DDBJ whole genome shotgun (WGS) entry which is preliminary data.</text>
</comment>
<dbReference type="Pfam" id="PF10756">
    <property type="entry name" value="bPH_6"/>
    <property type="match status" value="1"/>
</dbReference>
<proteinExistence type="predicted"/>
<dbReference type="InterPro" id="IPR019692">
    <property type="entry name" value="CFP-6_PH"/>
</dbReference>
<protein>
    <submittedName>
        <fullName evidence="3">PH domain-containing protein</fullName>
    </submittedName>
</protein>
<evidence type="ECO:0000313" key="3">
    <source>
        <dbReference type="EMBL" id="MEE2056167.1"/>
    </source>
</evidence>
<dbReference type="Proteomes" id="UP001336020">
    <property type="component" value="Unassembled WGS sequence"/>
</dbReference>
<sequence>MTAATDTQWELDVRARKMTLAAQIIAGFLVVGHIGAAVVLRAGGDTGVHLRVADQIAMVMIGLVVASGVLLFTRPRLRAGASGVAVRNMFQEKHFGWDQVHGISFPHDAPWAHLELPDDEYLAVVAVQARDGAGAVDALERYREIEARYGRGVGTED</sequence>
<feature type="domain" description="Low molecular weight protein antigen 6 PH" evidence="2">
    <location>
        <begin position="74"/>
        <end position="143"/>
    </location>
</feature>
<reference evidence="3 4" key="1">
    <citation type="submission" date="2023-07" db="EMBL/GenBank/DDBJ databases">
        <authorList>
            <person name="Girao M."/>
            <person name="Carvalho M.F."/>
        </authorList>
    </citation>
    <scope>NUCLEOTIDE SEQUENCE [LARGE SCALE GENOMIC DNA]</scope>
    <source>
        <strain evidence="3 4">YIM65754</strain>
    </source>
</reference>
<dbReference type="RefSeq" id="WP_330131469.1">
    <property type="nucleotide sequence ID" value="NZ_JAUTXY010000001.1"/>
</dbReference>
<accession>A0ABU7L487</accession>
<keyword evidence="4" id="KW-1185">Reference proteome</keyword>
<evidence type="ECO:0000259" key="2">
    <source>
        <dbReference type="Pfam" id="PF10756"/>
    </source>
</evidence>
<evidence type="ECO:0000256" key="1">
    <source>
        <dbReference type="SAM" id="Phobius"/>
    </source>
</evidence>
<feature type="transmembrane region" description="Helical" evidence="1">
    <location>
        <begin position="20"/>
        <end position="40"/>
    </location>
</feature>